<keyword evidence="3" id="KW-1185">Reference proteome</keyword>
<dbReference type="AlphaFoldDB" id="A0A0L6UME3"/>
<dbReference type="VEuPathDB" id="FungiDB:VP01_4846g1"/>
<gene>
    <name evidence="2" type="ORF">VP01_4846g1</name>
</gene>
<reference evidence="2 3" key="1">
    <citation type="submission" date="2015-08" db="EMBL/GenBank/DDBJ databases">
        <title>Next Generation Sequencing and Analysis of the Genome of Puccinia sorghi L Schw, the Causal Agent of Maize Common Rust.</title>
        <authorList>
            <person name="Rochi L."/>
            <person name="Burguener G."/>
            <person name="Darino M."/>
            <person name="Turjanski A."/>
            <person name="Kreff E."/>
            <person name="Dieguez M.J."/>
            <person name="Sacco F."/>
        </authorList>
    </citation>
    <scope>NUCLEOTIDE SEQUENCE [LARGE SCALE GENOMIC DNA]</scope>
    <source>
        <strain evidence="2 3">RO10H11247</strain>
    </source>
</reference>
<name>A0A0L6UME3_9BASI</name>
<evidence type="ECO:0000256" key="1">
    <source>
        <dbReference type="SAM" id="MobiDB-lite"/>
    </source>
</evidence>
<accession>A0A0L6UME3</accession>
<feature type="compositionally biased region" description="Basic and acidic residues" evidence="1">
    <location>
        <begin position="10"/>
        <end position="21"/>
    </location>
</feature>
<organism evidence="2 3">
    <name type="scientific">Puccinia sorghi</name>
    <dbReference type="NCBI Taxonomy" id="27349"/>
    <lineage>
        <taxon>Eukaryota</taxon>
        <taxon>Fungi</taxon>
        <taxon>Dikarya</taxon>
        <taxon>Basidiomycota</taxon>
        <taxon>Pucciniomycotina</taxon>
        <taxon>Pucciniomycetes</taxon>
        <taxon>Pucciniales</taxon>
        <taxon>Pucciniaceae</taxon>
        <taxon>Puccinia</taxon>
    </lineage>
</organism>
<comment type="caution">
    <text evidence="2">The sequence shown here is derived from an EMBL/GenBank/DDBJ whole genome shotgun (WGS) entry which is preliminary data.</text>
</comment>
<evidence type="ECO:0000313" key="3">
    <source>
        <dbReference type="Proteomes" id="UP000037035"/>
    </source>
</evidence>
<dbReference type="OrthoDB" id="2517677at2759"/>
<dbReference type="EMBL" id="LAVV01009994">
    <property type="protein sequence ID" value="KNZ49691.1"/>
    <property type="molecule type" value="Genomic_DNA"/>
</dbReference>
<dbReference type="Proteomes" id="UP000037035">
    <property type="component" value="Unassembled WGS sequence"/>
</dbReference>
<evidence type="ECO:0000313" key="2">
    <source>
        <dbReference type="EMBL" id="KNZ49691.1"/>
    </source>
</evidence>
<sequence length="104" mass="12348">MDQVASLKNFEPKTTDGESKNAHKAVKQYLLHFISYQDDWAQLLPTTKLQKPQPLFNRHVTIRGKIWECLQQAQETMKCHFDKPFRINLEWKVGDRVWFNSCNI</sequence>
<feature type="region of interest" description="Disordered" evidence="1">
    <location>
        <begin position="1"/>
        <end position="21"/>
    </location>
</feature>
<proteinExistence type="predicted"/>
<protein>
    <submittedName>
        <fullName evidence="2">Uncharacterized protein</fullName>
    </submittedName>
</protein>